<dbReference type="EMBL" id="JAWXYG010000008">
    <property type="protein sequence ID" value="KAK4266331.1"/>
    <property type="molecule type" value="Genomic_DNA"/>
</dbReference>
<reference evidence="9" key="1">
    <citation type="submission" date="2023-10" db="EMBL/GenBank/DDBJ databases">
        <title>Chromosome-level genome of the transformable northern wattle, Acacia crassicarpa.</title>
        <authorList>
            <person name="Massaro I."/>
            <person name="Sinha N.R."/>
            <person name="Poethig S."/>
            <person name="Leichty A.R."/>
        </authorList>
    </citation>
    <scope>NUCLEOTIDE SEQUENCE</scope>
    <source>
        <strain evidence="9">Acra3RX</strain>
        <tissue evidence="9">Leaf</tissue>
    </source>
</reference>
<keyword evidence="5 8" id="KW-1133">Transmembrane helix</keyword>
<proteinExistence type="inferred from homology"/>
<evidence type="ECO:0000256" key="8">
    <source>
        <dbReference type="SAM" id="Phobius"/>
    </source>
</evidence>
<keyword evidence="10" id="KW-1185">Reference proteome</keyword>
<gene>
    <name evidence="9" type="ORF">QN277_027272</name>
</gene>
<keyword evidence="6 8" id="KW-0472">Membrane</keyword>
<sequence length="359" mass="40377">MKTVPSQSKSSSGSTTPSVMENNDRSSENRDTYYYPDCLKDDNCDCKFCLESYATLDRVPMSIPKSSLTKLSASRPNVEHTPISFDVSILSTPRSNVSHIAPSPTVKSGARVNLDEKMKNEKKRGWDFSGVKLFRLVLGLCLFLSTEVVFTWVVSGIFRPVLSPDVMKRVGEKSSAVQDLNGKFRFLQKELQDIVNGKVQNCSHGNSVWDISQNGVLLNSRCTLCKSAAEEVAIWGWPLQTSGLLTTEFSSRSFTILSGRVTEWNAGQVGYLIRKANTSWVQSKWGASVVQLDSSTWVLEYKRRFVFDSTRLYSAAFEFFKYRISRVVGKVKKEFWLFAAFGDHQFTDLTANYGTKMPT</sequence>
<dbReference type="PANTHER" id="PTHR10868">
    <property type="entry name" value="SIGMA 1-TYPE OPIOID RECEPTOR-RELATED"/>
    <property type="match status" value="1"/>
</dbReference>
<feature type="transmembrane region" description="Helical" evidence="8">
    <location>
        <begin position="133"/>
        <end position="158"/>
    </location>
</feature>
<evidence type="ECO:0000256" key="7">
    <source>
        <dbReference type="SAM" id="MobiDB-lite"/>
    </source>
</evidence>
<feature type="compositionally biased region" description="Low complexity" evidence="7">
    <location>
        <begin position="1"/>
        <end position="19"/>
    </location>
</feature>
<evidence type="ECO:0000256" key="6">
    <source>
        <dbReference type="ARBA" id="ARBA00023136"/>
    </source>
</evidence>
<evidence type="ECO:0000256" key="2">
    <source>
        <dbReference type="ARBA" id="ARBA00007141"/>
    </source>
</evidence>
<organism evidence="9 10">
    <name type="scientific">Acacia crassicarpa</name>
    <name type="common">northern wattle</name>
    <dbReference type="NCBI Taxonomy" id="499986"/>
    <lineage>
        <taxon>Eukaryota</taxon>
        <taxon>Viridiplantae</taxon>
        <taxon>Streptophyta</taxon>
        <taxon>Embryophyta</taxon>
        <taxon>Tracheophyta</taxon>
        <taxon>Spermatophyta</taxon>
        <taxon>Magnoliopsida</taxon>
        <taxon>eudicotyledons</taxon>
        <taxon>Gunneridae</taxon>
        <taxon>Pentapetalae</taxon>
        <taxon>rosids</taxon>
        <taxon>fabids</taxon>
        <taxon>Fabales</taxon>
        <taxon>Fabaceae</taxon>
        <taxon>Caesalpinioideae</taxon>
        <taxon>mimosoid clade</taxon>
        <taxon>Acacieae</taxon>
        <taxon>Acacia</taxon>
    </lineage>
</organism>
<accession>A0AAE1J9M8</accession>
<feature type="region of interest" description="Disordered" evidence="7">
    <location>
        <begin position="1"/>
        <end position="30"/>
    </location>
</feature>
<name>A0AAE1J9M8_9FABA</name>
<protein>
    <recommendedName>
        <fullName evidence="11">ERG2/sigma1 receptor-like protein</fullName>
    </recommendedName>
</protein>
<comment type="caution">
    <text evidence="9">The sequence shown here is derived from an EMBL/GenBank/DDBJ whole genome shotgun (WGS) entry which is preliminary data.</text>
</comment>
<evidence type="ECO:0000256" key="4">
    <source>
        <dbReference type="ARBA" id="ARBA00022824"/>
    </source>
</evidence>
<dbReference type="PANTHER" id="PTHR10868:SF1">
    <property type="entry name" value="SIGMA NON-OPIOID INTRACELLULAR RECEPTOR 1"/>
    <property type="match status" value="1"/>
</dbReference>
<evidence type="ECO:0000256" key="3">
    <source>
        <dbReference type="ARBA" id="ARBA00022692"/>
    </source>
</evidence>
<keyword evidence="3 8" id="KW-0812">Transmembrane</keyword>
<evidence type="ECO:0008006" key="11">
    <source>
        <dbReference type="Google" id="ProtNLM"/>
    </source>
</evidence>
<dbReference type="InterPro" id="IPR006716">
    <property type="entry name" value="ERG2_sigma1_rcpt-like"/>
</dbReference>
<evidence type="ECO:0000256" key="5">
    <source>
        <dbReference type="ARBA" id="ARBA00022989"/>
    </source>
</evidence>
<evidence type="ECO:0000313" key="9">
    <source>
        <dbReference type="EMBL" id="KAK4266331.1"/>
    </source>
</evidence>
<comment type="similarity">
    <text evidence="2">Belongs to the ERG2 family.</text>
</comment>
<evidence type="ECO:0000313" key="10">
    <source>
        <dbReference type="Proteomes" id="UP001293593"/>
    </source>
</evidence>
<keyword evidence="4" id="KW-0256">Endoplasmic reticulum</keyword>
<dbReference type="AlphaFoldDB" id="A0AAE1J9M8"/>
<dbReference type="Pfam" id="PF04622">
    <property type="entry name" value="ERG2_Sigma1R"/>
    <property type="match status" value="1"/>
</dbReference>
<dbReference type="GO" id="GO:0005789">
    <property type="term" value="C:endoplasmic reticulum membrane"/>
    <property type="evidence" value="ECO:0007669"/>
    <property type="project" value="UniProtKB-SubCell"/>
</dbReference>
<evidence type="ECO:0000256" key="1">
    <source>
        <dbReference type="ARBA" id="ARBA00004586"/>
    </source>
</evidence>
<dbReference type="Proteomes" id="UP001293593">
    <property type="component" value="Unassembled WGS sequence"/>
</dbReference>
<comment type="subcellular location">
    <subcellularLocation>
        <location evidence="1">Endoplasmic reticulum membrane</location>
    </subcellularLocation>
</comment>